<evidence type="ECO:0000256" key="7">
    <source>
        <dbReference type="ARBA" id="ARBA00023242"/>
    </source>
</evidence>
<protein>
    <recommendedName>
        <fullName evidence="10">Bromo domain-containing protein</fullName>
    </recommendedName>
</protein>
<evidence type="ECO:0000259" key="10">
    <source>
        <dbReference type="PROSITE" id="PS50014"/>
    </source>
</evidence>
<comment type="subcellular location">
    <subcellularLocation>
        <location evidence="1">Nucleus</location>
    </subcellularLocation>
</comment>
<feature type="region of interest" description="Disordered" evidence="9">
    <location>
        <begin position="480"/>
        <end position="515"/>
    </location>
</feature>
<dbReference type="STRING" id="764103.G7E8K0"/>
<dbReference type="InterPro" id="IPR036427">
    <property type="entry name" value="Bromodomain-like_sf"/>
</dbReference>
<evidence type="ECO:0000313" key="12">
    <source>
        <dbReference type="Proteomes" id="UP000009131"/>
    </source>
</evidence>
<dbReference type="eggNOG" id="KOG1827">
    <property type="taxonomic scope" value="Eukaryota"/>
</dbReference>
<dbReference type="GO" id="GO:0006368">
    <property type="term" value="P:transcription elongation by RNA polymerase II"/>
    <property type="evidence" value="ECO:0007669"/>
    <property type="project" value="TreeGrafter"/>
</dbReference>
<evidence type="ECO:0000256" key="1">
    <source>
        <dbReference type="ARBA" id="ARBA00004123"/>
    </source>
</evidence>
<dbReference type="InterPro" id="IPR018359">
    <property type="entry name" value="Bromodomain_CS"/>
</dbReference>
<dbReference type="PROSITE" id="PS50014">
    <property type="entry name" value="BROMODOMAIN_2"/>
    <property type="match status" value="3"/>
</dbReference>
<feature type="domain" description="Bromo" evidence="10">
    <location>
        <begin position="538"/>
        <end position="608"/>
    </location>
</feature>
<dbReference type="OrthoDB" id="6017at2759"/>
<dbReference type="CDD" id="cd04369">
    <property type="entry name" value="Bromodomain"/>
    <property type="match status" value="1"/>
</dbReference>
<proteinExistence type="predicted"/>
<keyword evidence="5 8" id="KW-0103">Bromodomain</keyword>
<sequence length="1116" mass="120779">MARIKSTAAVLETPAAQRRHGSGHNGHSSSSTTTPDRSQNSVKLGRPTAAQGPSGTGKKTHTSPKKPEREAPKRSVKDAPPPSSVAKANEDAPASDIRRISLKVAAPAVNGEPTPALNRGKATREPSSAKPTNKIKLKSSSTSLAPNEPPAVNGKTHAADKPDKRTAAGAGLSLNLHFKHPSEASSKTEPQKIDKKGKSKAIDGPDTSVEPAPSSSKRRKSGRAEAVAPVEEALTSPLDATETSTSSSKKRRRGETDASVTEAPAQADDTPAPANKKIRVSLARATVPAQPSKEAIVPESQPSAKRSRRSVVNGAREPTPVEPEPAQEDVKREASPAHAALRRRISMPAPPANQPNAVAGPPAPENPKAVKERGQALYDVLATHEVGGQLWSEPFLKLPDRRQYADYYEVIKKPIAFLDIQAKLRDGSYANLDAVRADFHRCFNNAKRYNQVGSDIYLTAQHLDRLLKAEYDGMTGAIDANDDDLDAAEPKAARPKGTRRASATPLPTAEVEAVPDTPENVKTRGLKILDALDNFQDDGILISEIFRQLPSKADYPDYYAIIKKPLSYAEIRSKLKSGGYTALAAVYGDLHQCYCNAKRYNQKESDVWFAAQRLDRLLRIEYGRESGTMTQQEVSEETKKFKKKKRKSDVHNEPDDDEPNEAGVAKTSGPIGMKQFFSNKLEELTDFEDPNGRPYSENFIELPSRELYPDYYLHIQKPISFNVIEARIARRGYQSVQVWSADVRLVFTNAMFYNEEGSRINKDAQTLLAKFDEMMKEPLPEFKTRGKVNVVEEPKPNPEEPIAPKPVSGIKLKLGQPAAPAEPVKAAAIPAPPADVTMTPAEPVKQPSPALATVTLQPAVEDPYPSLPSSNRAGLGRQLNISFGRVGLHPPPSVTEIVDLTRNRTGTPSVPPADVQMIEGASGAPVEQGTSTPARTTRRSAAALLPSPEVKLPPPAAPAAAVTARVVPTPDTAPVQIEQQAEPVEPPVPDVRRVVAAVRLPGEAIALPQFFVKSYPSESGVMLNNRLVRSHAVALPSSTSSIDIVPVRNALLPVTTIWRPTCRPENTPIEEAFLEDSDDPTAIKFVVTPQAGTTVIELAPFDTDRSSEVYRLIITK</sequence>
<feature type="compositionally biased region" description="Basic and acidic residues" evidence="9">
    <location>
        <begin position="65"/>
        <end position="77"/>
    </location>
</feature>
<organism evidence="11 12">
    <name type="scientific">Mixia osmundae (strain CBS 9802 / IAM 14324 / JCM 22182 / KY 12970)</name>
    <dbReference type="NCBI Taxonomy" id="764103"/>
    <lineage>
        <taxon>Eukaryota</taxon>
        <taxon>Fungi</taxon>
        <taxon>Dikarya</taxon>
        <taxon>Basidiomycota</taxon>
        <taxon>Pucciniomycotina</taxon>
        <taxon>Mixiomycetes</taxon>
        <taxon>Mixiales</taxon>
        <taxon>Mixiaceae</taxon>
        <taxon>Mixia</taxon>
    </lineage>
</organism>
<dbReference type="InterPro" id="IPR037382">
    <property type="entry name" value="Rsc/polybromo"/>
</dbReference>
<dbReference type="InterPro" id="IPR001487">
    <property type="entry name" value="Bromodomain"/>
</dbReference>
<keyword evidence="7" id="KW-0539">Nucleus</keyword>
<dbReference type="Pfam" id="PF00439">
    <property type="entry name" value="Bromodomain"/>
    <property type="match status" value="3"/>
</dbReference>
<feature type="compositionally biased region" description="Low complexity" evidence="9">
    <location>
        <begin position="25"/>
        <end position="34"/>
    </location>
</feature>
<evidence type="ECO:0000256" key="3">
    <source>
        <dbReference type="ARBA" id="ARBA00022853"/>
    </source>
</evidence>
<dbReference type="RefSeq" id="XP_014567486.1">
    <property type="nucleotide sequence ID" value="XM_014712000.1"/>
</dbReference>
<dbReference type="Gene3D" id="1.20.920.10">
    <property type="entry name" value="Bromodomain-like"/>
    <property type="match status" value="3"/>
</dbReference>
<evidence type="ECO:0000256" key="8">
    <source>
        <dbReference type="PROSITE-ProRule" id="PRU00035"/>
    </source>
</evidence>
<dbReference type="EMBL" id="BABT02000216">
    <property type="protein sequence ID" value="GAA99160.1"/>
    <property type="molecule type" value="Genomic_DNA"/>
</dbReference>
<dbReference type="PROSITE" id="PS00633">
    <property type="entry name" value="BROMODOMAIN_1"/>
    <property type="match status" value="1"/>
</dbReference>
<keyword evidence="3" id="KW-0156">Chromatin regulator</keyword>
<feature type="domain" description="Bromo" evidence="10">
    <location>
        <begin position="387"/>
        <end position="457"/>
    </location>
</feature>
<dbReference type="GO" id="GO:0016586">
    <property type="term" value="C:RSC-type complex"/>
    <property type="evidence" value="ECO:0007669"/>
    <property type="project" value="InterPro"/>
</dbReference>
<feature type="compositionally biased region" description="Basic and acidic residues" evidence="9">
    <location>
        <begin position="157"/>
        <end position="166"/>
    </location>
</feature>
<keyword evidence="6" id="KW-0804">Transcription</keyword>
<dbReference type="SUPFAM" id="SSF47370">
    <property type="entry name" value="Bromodomain"/>
    <property type="match status" value="3"/>
</dbReference>
<dbReference type="AlphaFoldDB" id="G7E8K0"/>
<evidence type="ECO:0000256" key="6">
    <source>
        <dbReference type="ARBA" id="ARBA00023163"/>
    </source>
</evidence>
<dbReference type="GO" id="GO:0003682">
    <property type="term" value="F:chromatin binding"/>
    <property type="evidence" value="ECO:0007669"/>
    <property type="project" value="TreeGrafter"/>
</dbReference>
<feature type="domain" description="Bromo" evidence="10">
    <location>
        <begin position="691"/>
        <end position="761"/>
    </location>
</feature>
<feature type="compositionally biased region" description="Low complexity" evidence="9">
    <location>
        <begin position="263"/>
        <end position="274"/>
    </location>
</feature>
<evidence type="ECO:0000256" key="5">
    <source>
        <dbReference type="ARBA" id="ARBA00023117"/>
    </source>
</evidence>
<dbReference type="PANTHER" id="PTHR16062:SF19">
    <property type="entry name" value="PROTEIN POLYBROMO-1"/>
    <property type="match status" value="1"/>
</dbReference>
<name>G7E8K0_MIXOS</name>
<feature type="region of interest" description="Disordered" evidence="9">
    <location>
        <begin position="1"/>
        <end position="369"/>
    </location>
</feature>
<dbReference type="SMART" id="SM00297">
    <property type="entry name" value="BROMO"/>
    <property type="match status" value="3"/>
</dbReference>
<reference evidence="11 12" key="2">
    <citation type="journal article" date="2012" name="Open Biol.">
        <title>Characteristics of nucleosomes and linker DNA regions on the genome of the basidiomycete Mixia osmundae revealed by mono- and dinucleosome mapping.</title>
        <authorList>
            <person name="Nishida H."/>
            <person name="Kondo S."/>
            <person name="Matsumoto T."/>
            <person name="Suzuki Y."/>
            <person name="Yoshikawa H."/>
            <person name="Taylor T.D."/>
            <person name="Sugiyama J."/>
        </authorList>
    </citation>
    <scope>NUCLEOTIDE SEQUENCE [LARGE SCALE GENOMIC DNA]</scope>
    <source>
        <strain evidence="12">CBS 9802 / IAM 14324 / JCM 22182 / KY 12970</strain>
    </source>
</reference>
<keyword evidence="2" id="KW-0677">Repeat</keyword>
<evidence type="ECO:0000313" key="11">
    <source>
        <dbReference type="EMBL" id="GAA99160.1"/>
    </source>
</evidence>
<evidence type="ECO:0000256" key="2">
    <source>
        <dbReference type="ARBA" id="ARBA00022737"/>
    </source>
</evidence>
<evidence type="ECO:0000256" key="9">
    <source>
        <dbReference type="SAM" id="MobiDB-lite"/>
    </source>
</evidence>
<accession>G7E8K0</accession>
<evidence type="ECO:0000256" key="4">
    <source>
        <dbReference type="ARBA" id="ARBA00023015"/>
    </source>
</evidence>
<dbReference type="InParanoid" id="G7E8K0"/>
<gene>
    <name evidence="11" type="primary">Mo05852</name>
    <name evidence="11" type="ORF">E5Q_05852</name>
</gene>
<dbReference type="HOGENOM" id="CLU_281051_0_0_1"/>
<keyword evidence="4" id="KW-0805">Transcription regulation</keyword>
<dbReference type="PRINTS" id="PR00503">
    <property type="entry name" value="BROMODOMAIN"/>
</dbReference>
<reference evidence="11 12" key="1">
    <citation type="journal article" date="2011" name="J. Gen. Appl. Microbiol.">
        <title>Draft genome sequencing of the enigmatic basidiomycete Mixia osmundae.</title>
        <authorList>
            <person name="Nishida H."/>
            <person name="Nagatsuka Y."/>
            <person name="Sugiyama J."/>
        </authorList>
    </citation>
    <scope>NUCLEOTIDE SEQUENCE [LARGE SCALE GENOMIC DNA]</scope>
    <source>
        <strain evidence="12">CBS 9802 / IAM 14324 / JCM 22182 / KY 12970</strain>
    </source>
</reference>
<dbReference type="GO" id="GO:0006338">
    <property type="term" value="P:chromatin remodeling"/>
    <property type="evidence" value="ECO:0007669"/>
    <property type="project" value="InterPro"/>
</dbReference>
<keyword evidence="12" id="KW-1185">Reference proteome</keyword>
<feature type="region of interest" description="Disordered" evidence="9">
    <location>
        <begin position="628"/>
        <end position="669"/>
    </location>
</feature>
<dbReference type="Proteomes" id="UP000009131">
    <property type="component" value="Unassembled WGS sequence"/>
</dbReference>
<dbReference type="PANTHER" id="PTHR16062">
    <property type="entry name" value="SWI/SNF-RELATED"/>
    <property type="match status" value="1"/>
</dbReference>
<feature type="compositionally biased region" description="Basic and acidic residues" evidence="9">
    <location>
        <begin position="189"/>
        <end position="203"/>
    </location>
</feature>
<comment type="caution">
    <text evidence="11">The sequence shown here is derived from an EMBL/GenBank/DDBJ whole genome shotgun (WGS) entry which is preliminary data.</text>
</comment>